<proteinExistence type="predicted"/>
<gene>
    <name evidence="1" type="ORF">IAB76_02105</name>
</gene>
<accession>A0A9D9IXN1</accession>
<protein>
    <submittedName>
        <fullName evidence="1">Uncharacterized protein</fullName>
    </submittedName>
</protein>
<evidence type="ECO:0000313" key="2">
    <source>
        <dbReference type="Proteomes" id="UP000823769"/>
    </source>
</evidence>
<name>A0A9D9IXN1_9BACT</name>
<reference evidence="1" key="1">
    <citation type="submission" date="2020-10" db="EMBL/GenBank/DDBJ databases">
        <authorList>
            <person name="Gilroy R."/>
        </authorList>
    </citation>
    <scope>NUCLEOTIDE SEQUENCE</scope>
    <source>
        <strain evidence="1">B3-1481</strain>
    </source>
</reference>
<dbReference type="AlphaFoldDB" id="A0A9D9IXN1"/>
<sequence>MDNLSGVFARNCSVRRIDKAASDSFLNAYHRLGATGGRYRYGLFVERSTGAAEA</sequence>
<dbReference type="Proteomes" id="UP000823769">
    <property type="component" value="Unassembled WGS sequence"/>
</dbReference>
<dbReference type="EMBL" id="JADILW010000031">
    <property type="protein sequence ID" value="MBO8479891.1"/>
    <property type="molecule type" value="Genomic_DNA"/>
</dbReference>
<comment type="caution">
    <text evidence="1">The sequence shown here is derived from an EMBL/GenBank/DDBJ whole genome shotgun (WGS) entry which is preliminary data.</text>
</comment>
<feature type="non-terminal residue" evidence="1">
    <location>
        <position position="54"/>
    </location>
</feature>
<organism evidence="1 2">
    <name type="scientific">Candidatus Cryptobacteroides avistercoris</name>
    <dbReference type="NCBI Taxonomy" id="2840758"/>
    <lineage>
        <taxon>Bacteria</taxon>
        <taxon>Pseudomonadati</taxon>
        <taxon>Bacteroidota</taxon>
        <taxon>Bacteroidia</taxon>
        <taxon>Bacteroidales</taxon>
        <taxon>Candidatus Cryptobacteroides</taxon>
    </lineage>
</organism>
<evidence type="ECO:0000313" key="1">
    <source>
        <dbReference type="EMBL" id="MBO8479891.1"/>
    </source>
</evidence>
<reference evidence="1" key="2">
    <citation type="journal article" date="2021" name="PeerJ">
        <title>Extensive microbial diversity within the chicken gut microbiome revealed by metagenomics and culture.</title>
        <authorList>
            <person name="Gilroy R."/>
            <person name="Ravi A."/>
            <person name="Getino M."/>
            <person name="Pursley I."/>
            <person name="Horton D.L."/>
            <person name="Alikhan N.F."/>
            <person name="Baker D."/>
            <person name="Gharbi K."/>
            <person name="Hall N."/>
            <person name="Watson M."/>
            <person name="Adriaenssens E.M."/>
            <person name="Foster-Nyarko E."/>
            <person name="Jarju S."/>
            <person name="Secka A."/>
            <person name="Antonio M."/>
            <person name="Oren A."/>
            <person name="Chaudhuri R.R."/>
            <person name="La Ragione R."/>
            <person name="Hildebrand F."/>
            <person name="Pallen M.J."/>
        </authorList>
    </citation>
    <scope>NUCLEOTIDE SEQUENCE</scope>
    <source>
        <strain evidence="1">B3-1481</strain>
    </source>
</reference>